<keyword evidence="2" id="KW-0732">Signal</keyword>
<keyword evidence="1" id="KW-0812">Transmembrane</keyword>
<keyword evidence="1" id="KW-0472">Membrane</keyword>
<accession>A0A8J6AX07</accession>
<dbReference type="Proteomes" id="UP000717585">
    <property type="component" value="Unassembled WGS sequence"/>
</dbReference>
<evidence type="ECO:0000313" key="3">
    <source>
        <dbReference type="EMBL" id="KAG9396961.1"/>
    </source>
</evidence>
<keyword evidence="1" id="KW-1133">Transmembrane helix</keyword>
<evidence type="ECO:0000256" key="1">
    <source>
        <dbReference type="SAM" id="Phobius"/>
    </source>
</evidence>
<dbReference type="AlphaFoldDB" id="A0A8J6AX07"/>
<dbReference type="EMBL" id="JAHDYR010000004">
    <property type="protein sequence ID" value="KAG9396961.1"/>
    <property type="molecule type" value="Genomic_DNA"/>
</dbReference>
<gene>
    <name evidence="3" type="ORF">J8273_1308</name>
</gene>
<feature type="transmembrane region" description="Helical" evidence="1">
    <location>
        <begin position="154"/>
        <end position="187"/>
    </location>
</feature>
<evidence type="ECO:0000313" key="4">
    <source>
        <dbReference type="Proteomes" id="UP000717585"/>
    </source>
</evidence>
<feature type="chain" id="PRO_5035288873" evidence="2">
    <location>
        <begin position="22"/>
        <end position="247"/>
    </location>
</feature>
<sequence>MRHFSLVYLVVLSVFVSFSLSIDCATNGIEGAWTVSSYDRSTDTRLVTFNVNRACEFVIHDWYTTSIRLYIKHTDPEWDTAPVDISSRIKFVDRSGFPDAGSLTLDLPNYTTEKLYLCVGLGPDSDELFGCSSDTFVLGDPTYFNYANLLIPILWFTIMLLGPCVCCCVIFAKVTCIFAIAVIFIRLCCGSASSTRKARLGQYNYGLMDGIPKSYPAPSYVVPQAQAQVPAPPSMYTQVPSYVYQSV</sequence>
<evidence type="ECO:0000256" key="2">
    <source>
        <dbReference type="SAM" id="SignalP"/>
    </source>
</evidence>
<feature type="signal peptide" evidence="2">
    <location>
        <begin position="1"/>
        <end position="21"/>
    </location>
</feature>
<name>A0A8J6AX07_9EUKA</name>
<reference evidence="3" key="1">
    <citation type="submission" date="2021-05" db="EMBL/GenBank/DDBJ databases">
        <title>A free-living protist that lacks canonical eukaryotic 1 DNA replication and segregation systems.</title>
        <authorList>
            <person name="Salas-Leiva D.E."/>
            <person name="Tromer E.C."/>
            <person name="Curtis B.A."/>
            <person name="Jerlstrom-Hultqvist J."/>
            <person name="Kolisko M."/>
            <person name="Yi Z."/>
            <person name="Salas-Leiva J.S."/>
            <person name="Gallot-Lavallee L."/>
            <person name="Kops G.J.P.L."/>
            <person name="Archibald J.M."/>
            <person name="Simpson A.G.B."/>
            <person name="Roger A.J."/>
        </authorList>
    </citation>
    <scope>NUCLEOTIDE SEQUENCE</scope>
    <source>
        <strain evidence="3">BICM</strain>
    </source>
</reference>
<proteinExistence type="predicted"/>
<protein>
    <submittedName>
        <fullName evidence="3">Uncharacterized protein</fullName>
    </submittedName>
</protein>
<keyword evidence="4" id="KW-1185">Reference proteome</keyword>
<organism evidence="3 4">
    <name type="scientific">Carpediemonas membranifera</name>
    <dbReference type="NCBI Taxonomy" id="201153"/>
    <lineage>
        <taxon>Eukaryota</taxon>
        <taxon>Metamonada</taxon>
        <taxon>Carpediemonas-like organisms</taxon>
        <taxon>Carpediemonas</taxon>
    </lineage>
</organism>
<comment type="caution">
    <text evidence="3">The sequence shown here is derived from an EMBL/GenBank/DDBJ whole genome shotgun (WGS) entry which is preliminary data.</text>
</comment>